<dbReference type="InterPro" id="IPR000089">
    <property type="entry name" value="Biotin_lipoyl"/>
</dbReference>
<feature type="domain" description="Lipoyl-binding" evidence="5">
    <location>
        <begin position="24"/>
        <end position="106"/>
    </location>
</feature>
<comment type="cofactor">
    <cofactor evidence="3">
        <name>(R)-lipoate</name>
        <dbReference type="ChEBI" id="CHEBI:83088"/>
    </cofactor>
    <text evidence="3">Binds 1 lipoyl cofactor covalently.</text>
</comment>
<dbReference type="AlphaFoldDB" id="A0A520MEI4"/>
<dbReference type="Gene3D" id="2.40.50.100">
    <property type="match status" value="1"/>
</dbReference>
<dbReference type="InterPro" id="IPR011053">
    <property type="entry name" value="Single_hybrid_motif"/>
</dbReference>
<keyword evidence="2 3" id="KW-0450">Lipoyl</keyword>
<accession>A0A520MEI4</accession>
<dbReference type="GO" id="GO:0005960">
    <property type="term" value="C:glycine cleavage complex"/>
    <property type="evidence" value="ECO:0007669"/>
    <property type="project" value="InterPro"/>
</dbReference>
<dbReference type="GO" id="GO:0009249">
    <property type="term" value="P:protein lipoylation"/>
    <property type="evidence" value="ECO:0007669"/>
    <property type="project" value="TreeGrafter"/>
</dbReference>
<gene>
    <name evidence="3 6" type="primary">gcvH</name>
    <name evidence="6" type="ORF">EVB03_06935</name>
</gene>
<dbReference type="NCBIfam" id="NF002270">
    <property type="entry name" value="PRK01202.1"/>
    <property type="match status" value="1"/>
</dbReference>
<dbReference type="EMBL" id="SHBP01000009">
    <property type="protein sequence ID" value="RZO19636.1"/>
    <property type="molecule type" value="Genomic_DNA"/>
</dbReference>
<feature type="modified residue" description="N6-lipoyllysine" evidence="3 4">
    <location>
        <position position="65"/>
    </location>
</feature>
<dbReference type="PANTHER" id="PTHR11715">
    <property type="entry name" value="GLYCINE CLEAVAGE SYSTEM H PROTEIN"/>
    <property type="match status" value="1"/>
</dbReference>
<evidence type="ECO:0000256" key="4">
    <source>
        <dbReference type="PIRSR" id="PIRSR617453-50"/>
    </source>
</evidence>
<evidence type="ECO:0000256" key="3">
    <source>
        <dbReference type="HAMAP-Rule" id="MF_00272"/>
    </source>
</evidence>
<dbReference type="InterPro" id="IPR002930">
    <property type="entry name" value="GCV_H"/>
</dbReference>
<reference evidence="6 7" key="1">
    <citation type="submission" date="2019-02" db="EMBL/GenBank/DDBJ databases">
        <title>Prokaryotic population dynamics and viral predation in marine succession experiment using metagenomics: the confinement effect.</title>
        <authorList>
            <person name="Haro-Moreno J.M."/>
            <person name="Rodriguez-Valera F."/>
            <person name="Lopez-Perez M."/>
        </authorList>
    </citation>
    <scope>NUCLEOTIDE SEQUENCE [LARGE SCALE GENOMIC DNA]</scope>
    <source>
        <strain evidence="6">MED-G170</strain>
    </source>
</reference>
<comment type="function">
    <text evidence="3">The glycine cleavage system catalyzes the degradation of glycine. The H protein shuttles the methylamine group of glycine from the P protein to the T protein.</text>
</comment>
<evidence type="ECO:0000313" key="6">
    <source>
        <dbReference type="EMBL" id="RZO19636.1"/>
    </source>
</evidence>
<dbReference type="InterPro" id="IPR033753">
    <property type="entry name" value="GCV_H/Fam206"/>
</dbReference>
<evidence type="ECO:0000313" key="7">
    <source>
        <dbReference type="Proteomes" id="UP000315889"/>
    </source>
</evidence>
<comment type="similarity">
    <text evidence="1 3">Belongs to the GcvH family.</text>
</comment>
<dbReference type="PANTHER" id="PTHR11715:SF3">
    <property type="entry name" value="GLYCINE CLEAVAGE SYSTEM H PROTEIN-RELATED"/>
    <property type="match status" value="1"/>
</dbReference>
<protein>
    <recommendedName>
        <fullName evidence="3">Glycine cleavage system H protein</fullName>
    </recommendedName>
</protein>
<comment type="caution">
    <text evidence="6">The sequence shown here is derived from an EMBL/GenBank/DDBJ whole genome shotgun (WGS) entry which is preliminary data.</text>
</comment>
<dbReference type="CDD" id="cd06848">
    <property type="entry name" value="GCS_H"/>
    <property type="match status" value="1"/>
</dbReference>
<evidence type="ECO:0000256" key="2">
    <source>
        <dbReference type="ARBA" id="ARBA00022823"/>
    </source>
</evidence>
<name>A0A520MEI4_9GAMM</name>
<evidence type="ECO:0000259" key="5">
    <source>
        <dbReference type="PROSITE" id="PS50968"/>
    </source>
</evidence>
<sequence>MSDLPIELKYASSHEWARLDSDGTVVIGITNHAQEALGDVVYVELPEVSTEIDAGSEVAVVESVKAASDIYSPVSGEVIEINPALEDEPETVNHSPYADGWFFRVKVANIDELEDMMDADEYLLVIEGD</sequence>
<dbReference type="InterPro" id="IPR017453">
    <property type="entry name" value="GCV_H_sub"/>
</dbReference>
<dbReference type="NCBIfam" id="TIGR00527">
    <property type="entry name" value="gcvH"/>
    <property type="match status" value="1"/>
</dbReference>
<dbReference type="GO" id="GO:0019464">
    <property type="term" value="P:glycine decarboxylation via glycine cleavage system"/>
    <property type="evidence" value="ECO:0007669"/>
    <property type="project" value="UniProtKB-UniRule"/>
</dbReference>
<dbReference type="PROSITE" id="PS50968">
    <property type="entry name" value="BIOTINYL_LIPOYL"/>
    <property type="match status" value="1"/>
</dbReference>
<dbReference type="GO" id="GO:0005829">
    <property type="term" value="C:cytosol"/>
    <property type="evidence" value="ECO:0007669"/>
    <property type="project" value="TreeGrafter"/>
</dbReference>
<organism evidence="6 7">
    <name type="scientific">SAR92 clade bacterium</name>
    <dbReference type="NCBI Taxonomy" id="2315479"/>
    <lineage>
        <taxon>Bacteria</taxon>
        <taxon>Pseudomonadati</taxon>
        <taxon>Pseudomonadota</taxon>
        <taxon>Gammaproteobacteria</taxon>
        <taxon>Cellvibrionales</taxon>
        <taxon>Porticoccaceae</taxon>
        <taxon>SAR92 clade</taxon>
    </lineage>
</organism>
<dbReference type="SUPFAM" id="SSF51230">
    <property type="entry name" value="Single hybrid motif"/>
    <property type="match status" value="1"/>
</dbReference>
<proteinExistence type="inferred from homology"/>
<evidence type="ECO:0000256" key="1">
    <source>
        <dbReference type="ARBA" id="ARBA00009249"/>
    </source>
</evidence>
<dbReference type="Pfam" id="PF01597">
    <property type="entry name" value="GCV_H"/>
    <property type="match status" value="1"/>
</dbReference>
<dbReference type="Proteomes" id="UP000315889">
    <property type="component" value="Unassembled WGS sequence"/>
</dbReference>
<comment type="subunit">
    <text evidence="3">The glycine cleavage system is composed of four proteins: P, T, L and H.</text>
</comment>
<dbReference type="HAMAP" id="MF_00272">
    <property type="entry name" value="GcvH"/>
    <property type="match status" value="1"/>
</dbReference>